<feature type="domain" description="RNase H type-1" evidence="1">
    <location>
        <begin position="1"/>
        <end position="85"/>
    </location>
</feature>
<gene>
    <name evidence="2" type="ORF">CDAR_235051</name>
</gene>
<dbReference type="PROSITE" id="PS50879">
    <property type="entry name" value="RNASE_H_1"/>
    <property type="match status" value="1"/>
</dbReference>
<dbReference type="InterPro" id="IPR036397">
    <property type="entry name" value="RNaseH_sf"/>
</dbReference>
<sequence length="173" mass="19075">MAELHAIKKAIEYIINNSINSAKIISNSRSILIALDNPANNSPAILQVKELLNNMPSTIEMVWTKAHIGVNGNELADTYAKLGTEKTVTDSFHRLPTSFIKKKLNEINKSTWQQQWSTSNKQPTCGGVVLMSARAAHVHGARAWGCVRYWAGIAAQHCSSADGWLRPVRPKSI</sequence>
<accession>A0AAV4US70</accession>
<evidence type="ECO:0000313" key="2">
    <source>
        <dbReference type="EMBL" id="GIY60240.1"/>
    </source>
</evidence>
<evidence type="ECO:0000259" key="1">
    <source>
        <dbReference type="PROSITE" id="PS50879"/>
    </source>
</evidence>
<dbReference type="EMBL" id="BPLQ01011764">
    <property type="protein sequence ID" value="GIY60240.1"/>
    <property type="molecule type" value="Genomic_DNA"/>
</dbReference>
<dbReference type="GO" id="GO:0004523">
    <property type="term" value="F:RNA-DNA hybrid ribonuclease activity"/>
    <property type="evidence" value="ECO:0007669"/>
    <property type="project" value="InterPro"/>
</dbReference>
<proteinExistence type="predicted"/>
<dbReference type="Gene3D" id="3.30.420.10">
    <property type="entry name" value="Ribonuclease H-like superfamily/Ribonuclease H"/>
    <property type="match status" value="1"/>
</dbReference>
<organism evidence="2 3">
    <name type="scientific">Caerostris darwini</name>
    <dbReference type="NCBI Taxonomy" id="1538125"/>
    <lineage>
        <taxon>Eukaryota</taxon>
        <taxon>Metazoa</taxon>
        <taxon>Ecdysozoa</taxon>
        <taxon>Arthropoda</taxon>
        <taxon>Chelicerata</taxon>
        <taxon>Arachnida</taxon>
        <taxon>Araneae</taxon>
        <taxon>Araneomorphae</taxon>
        <taxon>Entelegynae</taxon>
        <taxon>Araneoidea</taxon>
        <taxon>Araneidae</taxon>
        <taxon>Caerostris</taxon>
    </lineage>
</organism>
<evidence type="ECO:0000313" key="3">
    <source>
        <dbReference type="Proteomes" id="UP001054837"/>
    </source>
</evidence>
<dbReference type="Proteomes" id="UP001054837">
    <property type="component" value="Unassembled WGS sequence"/>
</dbReference>
<dbReference type="AlphaFoldDB" id="A0AAV4US70"/>
<keyword evidence="3" id="KW-1185">Reference proteome</keyword>
<reference evidence="2 3" key="1">
    <citation type="submission" date="2021-06" db="EMBL/GenBank/DDBJ databases">
        <title>Caerostris darwini draft genome.</title>
        <authorList>
            <person name="Kono N."/>
            <person name="Arakawa K."/>
        </authorList>
    </citation>
    <scope>NUCLEOTIDE SEQUENCE [LARGE SCALE GENOMIC DNA]</scope>
</reference>
<dbReference type="SUPFAM" id="SSF53098">
    <property type="entry name" value="Ribonuclease H-like"/>
    <property type="match status" value="1"/>
</dbReference>
<protein>
    <recommendedName>
        <fullName evidence="1">RNase H type-1 domain-containing protein</fullName>
    </recommendedName>
</protein>
<dbReference type="InterPro" id="IPR002156">
    <property type="entry name" value="RNaseH_domain"/>
</dbReference>
<name>A0AAV4US70_9ARAC</name>
<comment type="caution">
    <text evidence="2">The sequence shown here is derived from an EMBL/GenBank/DDBJ whole genome shotgun (WGS) entry which is preliminary data.</text>
</comment>
<dbReference type="GO" id="GO:0003676">
    <property type="term" value="F:nucleic acid binding"/>
    <property type="evidence" value="ECO:0007669"/>
    <property type="project" value="InterPro"/>
</dbReference>
<dbReference type="InterPro" id="IPR012337">
    <property type="entry name" value="RNaseH-like_sf"/>
</dbReference>